<dbReference type="SMART" id="SM00822">
    <property type="entry name" value="PKS_KR"/>
    <property type="match status" value="1"/>
</dbReference>
<dbReference type="SUPFAM" id="SSF55048">
    <property type="entry name" value="Probable ACP-binding domain of malonyl-CoA ACP transacylase"/>
    <property type="match status" value="1"/>
</dbReference>
<dbReference type="GO" id="GO:0031177">
    <property type="term" value="F:phosphopantetheine binding"/>
    <property type="evidence" value="ECO:0007669"/>
    <property type="project" value="InterPro"/>
</dbReference>
<dbReference type="SUPFAM" id="SSF53901">
    <property type="entry name" value="Thiolase-like"/>
    <property type="match status" value="1"/>
</dbReference>
<dbReference type="Gene3D" id="3.40.50.720">
    <property type="entry name" value="NAD(P)-binding Rossmann-like Domain"/>
    <property type="match status" value="1"/>
</dbReference>
<evidence type="ECO:0000259" key="6">
    <source>
        <dbReference type="PROSITE" id="PS50075"/>
    </source>
</evidence>
<name>A0A495XNS3_9PSEU</name>
<dbReference type="PANTHER" id="PTHR43775:SF37">
    <property type="entry name" value="SI:DKEY-61P9.11"/>
    <property type="match status" value="1"/>
</dbReference>
<evidence type="ECO:0000313" key="10">
    <source>
        <dbReference type="Proteomes" id="UP000272729"/>
    </source>
</evidence>
<evidence type="ECO:0000259" key="8">
    <source>
        <dbReference type="PROSITE" id="PS52019"/>
    </source>
</evidence>
<dbReference type="Pfam" id="PF16197">
    <property type="entry name" value="KAsynt_C_assoc"/>
    <property type="match status" value="1"/>
</dbReference>
<dbReference type="Gene3D" id="3.30.70.3290">
    <property type="match status" value="1"/>
</dbReference>
<dbReference type="InterPro" id="IPR014030">
    <property type="entry name" value="Ketoacyl_synth_N"/>
</dbReference>
<dbReference type="InterPro" id="IPR009081">
    <property type="entry name" value="PP-bd_ACP"/>
</dbReference>
<dbReference type="GO" id="GO:0004312">
    <property type="term" value="F:fatty acid synthase activity"/>
    <property type="evidence" value="ECO:0007669"/>
    <property type="project" value="TreeGrafter"/>
</dbReference>
<dbReference type="InterPro" id="IPR032821">
    <property type="entry name" value="PKS_assoc"/>
</dbReference>
<dbReference type="RefSeq" id="WP_121229420.1">
    <property type="nucleotide sequence ID" value="NZ_JBIUBA010000003.1"/>
</dbReference>
<dbReference type="CDD" id="cd08955">
    <property type="entry name" value="KR_2_FAS_SDR_x"/>
    <property type="match status" value="1"/>
</dbReference>
<dbReference type="Pfam" id="PF08659">
    <property type="entry name" value="KR"/>
    <property type="match status" value="1"/>
</dbReference>
<feature type="domain" description="PKS/mFAS DH" evidence="8">
    <location>
        <begin position="890"/>
        <end position="1152"/>
    </location>
</feature>
<dbReference type="InterPro" id="IPR057326">
    <property type="entry name" value="KR_dom"/>
</dbReference>
<dbReference type="SUPFAM" id="SSF47336">
    <property type="entry name" value="ACP-like"/>
    <property type="match status" value="1"/>
</dbReference>
<dbReference type="Gene3D" id="3.10.129.110">
    <property type="entry name" value="Polyketide synthase dehydratase"/>
    <property type="match status" value="1"/>
</dbReference>
<evidence type="ECO:0000256" key="5">
    <source>
        <dbReference type="SAM" id="MobiDB-lite"/>
    </source>
</evidence>
<feature type="active site" description="Proton acceptor; for dehydratase activity" evidence="4">
    <location>
        <position position="923"/>
    </location>
</feature>
<evidence type="ECO:0000256" key="4">
    <source>
        <dbReference type="PROSITE-ProRule" id="PRU01363"/>
    </source>
</evidence>
<dbReference type="Pfam" id="PF02801">
    <property type="entry name" value="Ketoacyl-synt_C"/>
    <property type="match status" value="1"/>
</dbReference>
<dbReference type="InterPro" id="IPR042104">
    <property type="entry name" value="PKS_dehydratase_sf"/>
</dbReference>
<dbReference type="InterPro" id="IPR049900">
    <property type="entry name" value="PKS_mFAS_DH"/>
</dbReference>
<comment type="caution">
    <text evidence="9">The sequence shown here is derived from an EMBL/GenBank/DDBJ whole genome shotgun (WGS) entry which is preliminary data.</text>
</comment>
<dbReference type="InterPro" id="IPR014031">
    <property type="entry name" value="Ketoacyl_synth_C"/>
</dbReference>
<dbReference type="SMART" id="SM00827">
    <property type="entry name" value="PKS_AT"/>
    <property type="match status" value="1"/>
</dbReference>
<dbReference type="InterPro" id="IPR018201">
    <property type="entry name" value="Ketoacyl_synth_AS"/>
</dbReference>
<dbReference type="OrthoDB" id="9778690at2"/>
<dbReference type="GO" id="GO:0004315">
    <property type="term" value="F:3-oxoacyl-[acyl-carrier-protein] synthase activity"/>
    <property type="evidence" value="ECO:0007669"/>
    <property type="project" value="InterPro"/>
</dbReference>
<dbReference type="PROSITE" id="PS00606">
    <property type="entry name" value="KS3_1"/>
    <property type="match status" value="1"/>
</dbReference>
<keyword evidence="1" id="KW-0596">Phosphopantetheine</keyword>
<dbReference type="Gene3D" id="3.40.47.10">
    <property type="match status" value="1"/>
</dbReference>
<dbReference type="InterPro" id="IPR016039">
    <property type="entry name" value="Thiolase-like"/>
</dbReference>
<feature type="region of interest" description="Disordered" evidence="5">
    <location>
        <begin position="1716"/>
        <end position="1735"/>
    </location>
</feature>
<dbReference type="InterPro" id="IPR014043">
    <property type="entry name" value="Acyl_transferase_dom"/>
</dbReference>
<proteinExistence type="predicted"/>
<dbReference type="GO" id="GO:0006633">
    <property type="term" value="P:fatty acid biosynthetic process"/>
    <property type="evidence" value="ECO:0007669"/>
    <property type="project" value="InterPro"/>
</dbReference>
<evidence type="ECO:0000313" key="9">
    <source>
        <dbReference type="EMBL" id="RKT74554.1"/>
    </source>
</evidence>
<organism evidence="9 10">
    <name type="scientific">Saccharothrix variisporea</name>
    <dbReference type="NCBI Taxonomy" id="543527"/>
    <lineage>
        <taxon>Bacteria</taxon>
        <taxon>Bacillati</taxon>
        <taxon>Actinomycetota</taxon>
        <taxon>Actinomycetes</taxon>
        <taxon>Pseudonocardiales</taxon>
        <taxon>Pseudonocardiaceae</taxon>
        <taxon>Saccharothrix</taxon>
    </lineage>
</organism>
<feature type="domain" description="Carrier" evidence="6">
    <location>
        <begin position="1631"/>
        <end position="1708"/>
    </location>
</feature>
<keyword evidence="10" id="KW-1185">Reference proteome</keyword>
<dbReference type="InterPro" id="IPR020807">
    <property type="entry name" value="PKS_DH"/>
</dbReference>
<keyword evidence="3" id="KW-0808">Transferase</keyword>
<dbReference type="EMBL" id="RBXR01000001">
    <property type="protein sequence ID" value="RKT74554.1"/>
    <property type="molecule type" value="Genomic_DNA"/>
</dbReference>
<protein>
    <submittedName>
        <fullName evidence="9">6-methylsalicylic acid synthase</fullName>
    </submittedName>
</protein>
<sequence length="1735" mass="182629">MSAEPIAIVGMGCRLPGGVDTPAELWDLLTEGRDAVTEIPPGRWDPYELPGTDSALALRGTTRRGAFLADASAFDAQFFGVTPREAEIMDPQQRLVLEVTWEALENAGIPPHGLAGSDTGVFVGVGSDDYGRQMLEDLPRIEAWTGIGAAFCAVANRVSYVLDLRGPSFAVDTACSSSLVAIHLACQSLRTGETTVALAAGVNLIAGPGLTMVLDAAGATSPDGQSKPFDSSANGYGRGEGVGVVVLKRLADAQRDGDRVLAVVRGTAVNQDGRTNGIMAPNGEAQAQVAREALRNAGLDAHTVDYVEAHGTGTRAGDPVEAAALSSVYGQGRSAGDPCLIGSIKGNIGHLEAGAGVAGVIKAVLALRHAEIPPNAVFTTPNPNIPWDTNGLRVVDRTTPWPRRGEVRRAAVSSFGYGGTVGHVVLEQAPETTSAPQEQDSIGLFALSGASEAAVAQYAGKLADWLDAEGASASLTDLAHTLLARRTHLPHRLAVTATDHETLAARLRAVGSGEDEVEGVVTGRTLPDTPADAVWVFSGHGSQWFGMGAELLADNQVFADVIAEIDPIFVAEMGFSPLEVLVSGDYAEVDRIQPMIFAMQVALAEVWQSLGVRPAAVIGHSVGEIAAAVVAGVFTVADGARLVSRRSLLLRRVAGQGAMAMLGLPFAEVERRLGDRADVVAAIESSPLSTVVAGEPAALEALCEQWTAEGLMVRKVASDVAFHSPQMDPLLDELAAAAGDLAVHEPAMPLYTTALVDPRSTEARDGAYWAANLRNPVRLGTAVAAAAEDGHRIFLEISPHPVVAHSVSETLGELGLADVLVTGTLRRDKPEWDTLLGNLALLHCAGASVDFAGALPPGRVLTLPRIAWQHRPYWFSGSTKGLVGHDVAAENLLGARTGVAGAANLEVWQTALDEGNRPYPGDHPVQGVEIIPAAVLFTTFLGAGRTQALSDVALAVPVSVTARRELQVVRQDDTLRIASRLAGDDAGEQAWQTHSTATVAADTLADVGFNLAEARLRCADELDPGAVLDRLHAVGVADKGFPWEVRALHAGEGQVLAAVRSHPDGTPVPGWGSVMDAVLTVVPLVFPGEVVLRMPAHVRRLVLHPEPVADVLIHVRLDTEDTVDVVVTDEHGTVLGVFDGLRYGALDGDRGAPVSPRRLVHRLDWQAADVSTPRKRPLGTVVVLGGDWLADALESFDVRTRVVDGVEEFARLVPDLGPGDAVLVVAGHDGPTGEGAVRSAWDLARTAQLIAEEGLAPRLWAVTTGQVESRHASALDQSPVWGLGRIIGGEHPELWGGVVDLDPGREERGVGELVRVLRAQTEPDVFAIRDGEVRAARLAGVDGPMTRPAFECRGDGTYVITGGFGVLGLKVADWLAGRGARRLVLVGRSTIPPRSQWDDVTDPAVLERIAAVRGLEAQGVTVKPVALDITDREQAKRLLDLDLPPVRGVVHAAGVLDNRMLRDLDEESLRTVLAPKVEGALVLHELFPVGQLDFFVLFSSIGQLLGLTGQAAYASANAFLDALARHRAAAGDPGVVSLAWTSWRGMGMAVNEVVDQELRDRGVGDVSAGEAFAAWEFAARHDLPHAAVLRVTELEAGTQPLPVLRGLSFGAAEADESAGAGEDLAGLDPEELREHLLALVAKEIGAELKIEPDALDVRRPLGELGLDSVMTLSIRRRLEKRFRLSLPATLLWNHPTVAAIVSFLADRFAPADAADSADIADSAEDTAPQLSGVGG</sequence>
<dbReference type="SMART" id="SM00823">
    <property type="entry name" value="PKS_PP"/>
    <property type="match status" value="1"/>
</dbReference>
<accession>A0A495XNS3</accession>
<dbReference type="FunFam" id="3.40.47.10:FF:000019">
    <property type="entry name" value="Polyketide synthase type I"/>
    <property type="match status" value="1"/>
</dbReference>
<dbReference type="CDD" id="cd00833">
    <property type="entry name" value="PKS"/>
    <property type="match status" value="1"/>
</dbReference>
<evidence type="ECO:0000256" key="3">
    <source>
        <dbReference type="ARBA" id="ARBA00022679"/>
    </source>
</evidence>
<gene>
    <name evidence="9" type="ORF">DFJ66_7916</name>
</gene>
<feature type="domain" description="Ketosynthase family 3 (KS3)" evidence="7">
    <location>
        <begin position="3"/>
        <end position="428"/>
    </location>
</feature>
<dbReference type="InterPro" id="IPR050091">
    <property type="entry name" value="PKS_NRPS_Biosynth_Enz"/>
</dbReference>
<reference evidence="9 10" key="1">
    <citation type="submission" date="2018-10" db="EMBL/GenBank/DDBJ databases">
        <title>Sequencing the genomes of 1000 actinobacteria strains.</title>
        <authorList>
            <person name="Klenk H.-P."/>
        </authorList>
    </citation>
    <scope>NUCLEOTIDE SEQUENCE [LARGE SCALE GENOMIC DNA]</scope>
    <source>
        <strain evidence="9 10">DSM 43911</strain>
    </source>
</reference>
<dbReference type="PROSITE" id="PS52004">
    <property type="entry name" value="KS3_2"/>
    <property type="match status" value="1"/>
</dbReference>
<dbReference type="Gene3D" id="3.40.366.10">
    <property type="entry name" value="Malonyl-Coenzyme A Acyl Carrier Protein, domain 2"/>
    <property type="match status" value="1"/>
</dbReference>
<feature type="region of interest" description="C-terminal hotdog fold" evidence="4">
    <location>
        <begin position="1019"/>
        <end position="1152"/>
    </location>
</feature>
<dbReference type="InterPro" id="IPR036736">
    <property type="entry name" value="ACP-like_sf"/>
</dbReference>
<dbReference type="PROSITE" id="PS52019">
    <property type="entry name" value="PKS_MFAS_DH"/>
    <property type="match status" value="1"/>
</dbReference>
<dbReference type="Pfam" id="PF00109">
    <property type="entry name" value="ketoacyl-synt"/>
    <property type="match status" value="1"/>
</dbReference>
<feature type="active site" description="Proton donor; for dehydratase activity" evidence="4">
    <location>
        <position position="1076"/>
    </location>
</feature>
<dbReference type="SMART" id="SM01294">
    <property type="entry name" value="PKS_PP_betabranch"/>
    <property type="match status" value="1"/>
</dbReference>
<dbReference type="Gene3D" id="1.10.1200.10">
    <property type="entry name" value="ACP-like"/>
    <property type="match status" value="1"/>
</dbReference>
<dbReference type="PROSITE" id="PS50075">
    <property type="entry name" value="CARRIER"/>
    <property type="match status" value="1"/>
</dbReference>
<evidence type="ECO:0000259" key="7">
    <source>
        <dbReference type="PROSITE" id="PS52004"/>
    </source>
</evidence>
<dbReference type="SMART" id="SM00825">
    <property type="entry name" value="PKS_KS"/>
    <property type="match status" value="1"/>
</dbReference>
<dbReference type="InterPro" id="IPR020841">
    <property type="entry name" value="PKS_Beta-ketoAc_synthase_dom"/>
</dbReference>
<dbReference type="InterPro" id="IPR020806">
    <property type="entry name" value="PKS_PP-bd"/>
</dbReference>
<evidence type="ECO:0000256" key="2">
    <source>
        <dbReference type="ARBA" id="ARBA00022553"/>
    </source>
</evidence>
<dbReference type="PANTHER" id="PTHR43775">
    <property type="entry name" value="FATTY ACID SYNTHASE"/>
    <property type="match status" value="1"/>
</dbReference>
<dbReference type="InterPro" id="IPR013968">
    <property type="entry name" value="PKS_KR"/>
</dbReference>
<dbReference type="SUPFAM" id="SSF51735">
    <property type="entry name" value="NAD(P)-binding Rossmann-fold domains"/>
    <property type="match status" value="2"/>
</dbReference>
<dbReference type="InterPro" id="IPR016035">
    <property type="entry name" value="Acyl_Trfase/lysoPLipase"/>
</dbReference>
<dbReference type="SMART" id="SM00826">
    <property type="entry name" value="PKS_DH"/>
    <property type="match status" value="1"/>
</dbReference>
<evidence type="ECO:0000256" key="1">
    <source>
        <dbReference type="ARBA" id="ARBA00022450"/>
    </source>
</evidence>
<dbReference type="InterPro" id="IPR016036">
    <property type="entry name" value="Malonyl_transacylase_ACP-bd"/>
</dbReference>
<dbReference type="SUPFAM" id="SSF52151">
    <property type="entry name" value="FabD/lysophospholipase-like"/>
    <property type="match status" value="1"/>
</dbReference>
<dbReference type="Pfam" id="PF00698">
    <property type="entry name" value="Acyl_transf_1"/>
    <property type="match status" value="1"/>
</dbReference>
<keyword evidence="2" id="KW-0597">Phosphoprotein</keyword>
<feature type="region of interest" description="N-terminal hotdog fold" evidence="4">
    <location>
        <begin position="890"/>
        <end position="1006"/>
    </location>
</feature>
<dbReference type="InterPro" id="IPR036291">
    <property type="entry name" value="NAD(P)-bd_dom_sf"/>
</dbReference>
<dbReference type="Pfam" id="PF00550">
    <property type="entry name" value="PP-binding"/>
    <property type="match status" value="1"/>
</dbReference>
<dbReference type="Proteomes" id="UP000272729">
    <property type="component" value="Unassembled WGS sequence"/>
</dbReference>
<dbReference type="InterPro" id="IPR001227">
    <property type="entry name" value="Ac_transferase_dom_sf"/>
</dbReference>